<name>A0A6M3IFV0_9ZZZZ</name>
<dbReference type="InterPro" id="IPR037205">
    <property type="entry name" value="ChaB_sf"/>
</dbReference>
<dbReference type="EMBL" id="MT141198">
    <property type="protein sequence ID" value="QJA56068.1"/>
    <property type="molecule type" value="Genomic_DNA"/>
</dbReference>
<reference evidence="2" key="1">
    <citation type="submission" date="2020-03" db="EMBL/GenBank/DDBJ databases">
        <title>The deep terrestrial virosphere.</title>
        <authorList>
            <person name="Holmfeldt K."/>
            <person name="Nilsson E."/>
            <person name="Simone D."/>
            <person name="Lopez-Fernandez M."/>
            <person name="Wu X."/>
            <person name="de Brujin I."/>
            <person name="Lundin D."/>
            <person name="Andersson A."/>
            <person name="Bertilsson S."/>
            <person name="Dopson M."/>
        </authorList>
    </citation>
    <scope>NUCLEOTIDE SEQUENCE</scope>
    <source>
        <strain evidence="2">MM415B01930</strain>
    </source>
</reference>
<dbReference type="SUPFAM" id="SSF140376">
    <property type="entry name" value="ChaB-like"/>
    <property type="match status" value="1"/>
</dbReference>
<gene>
    <name evidence="2" type="ORF">MM415B01930_0007</name>
</gene>
<dbReference type="AlphaFoldDB" id="A0A6M3IFV0"/>
<accession>A0A6M3IFV0</accession>
<evidence type="ECO:0000256" key="1">
    <source>
        <dbReference type="SAM" id="Coils"/>
    </source>
</evidence>
<evidence type="ECO:0000313" key="2">
    <source>
        <dbReference type="EMBL" id="QJA56068.1"/>
    </source>
</evidence>
<proteinExistence type="predicted"/>
<feature type="coiled-coil region" evidence="1">
    <location>
        <begin position="469"/>
        <end position="510"/>
    </location>
</feature>
<dbReference type="Gene3D" id="1.10.1740.70">
    <property type="entry name" value="ChaB"/>
    <property type="match status" value="1"/>
</dbReference>
<protein>
    <submittedName>
        <fullName evidence="2">Uncharacterized protein</fullName>
    </submittedName>
</protein>
<sequence length="603" mass="67973">MPYSTVAELPDNVKSLPAHAKEIYMKAFNAAFEQYKDRGKQREALAHATAWTAVKTKYKQDENDNWVAKEAASDLSDDNKSDEITSVEPEKMKEVITYEPIEALRNTYQEIIQEAGKRNASLDAARIKKIVELCQELLSSEGEVDVKVIKKVTKEAAEVLTLIKEQPAMKIEDGQKFPSGAYVYVPDTDKPSGWQLRIWETPDLKATKKQVKIAALYLSNGGYSGKHANIAREKLSEVKRRLRSEYLNLEMDDLPKWITETETRERILNFTPLTEAKYEKRRAQVIVIKPGFNASEDRYYPAEMLKRDYKVFEGMKMYADHPTEEEDKARPERSITDWVATLKEVTCDENGVVTGIAEVIVEWLNEKLTALRDKGMLNEMGISINAVGSATKSTIDGKETLVIEKLVACRSVDFVTEPGAGGIVTFYESDRRYDVDLIELSTLREKRPDLVKSIEANVRAEITKEVKKAMENEEKITELEGQVTTLTAENTDLKTKMTEVEKAKAKAEAQATIKEAVDQAELPNAAKERIVERFKDAETADGIEEAIKSEVDYIAKLAEAGKVKGLGQTKTNPEKDKADLRESFKKLHPEWTDAQIDTAVTGR</sequence>
<dbReference type="Pfam" id="PF06150">
    <property type="entry name" value="ChaB"/>
    <property type="match status" value="1"/>
</dbReference>
<keyword evidence="1" id="KW-0175">Coiled coil</keyword>
<dbReference type="InterPro" id="IPR009317">
    <property type="entry name" value="ChaB"/>
</dbReference>
<organism evidence="2">
    <name type="scientific">viral metagenome</name>
    <dbReference type="NCBI Taxonomy" id="1070528"/>
    <lineage>
        <taxon>unclassified sequences</taxon>
        <taxon>metagenomes</taxon>
        <taxon>organismal metagenomes</taxon>
    </lineage>
</organism>